<keyword evidence="1" id="KW-0472">Membrane</keyword>
<dbReference type="AlphaFoldDB" id="A0A6N4QCE4"/>
<proteinExistence type="predicted"/>
<dbReference type="InterPro" id="IPR011990">
    <property type="entry name" value="TPR-like_helical_dom_sf"/>
</dbReference>
<keyword evidence="1" id="KW-0812">Transmembrane</keyword>
<reference evidence="2" key="1">
    <citation type="journal article" date="2019" name="PLoS Negl. Trop. Dis.">
        <title>Revisiting the worldwide diversity of Leptospira species in the environment.</title>
        <authorList>
            <person name="Vincent A.T."/>
            <person name="Schiettekatte O."/>
            <person name="Bourhy P."/>
            <person name="Veyrier F.J."/>
            <person name="Picardeau M."/>
        </authorList>
    </citation>
    <scope>NUCLEOTIDE SEQUENCE [LARGE SCALE GENOMIC DNA]</scope>
    <source>
        <strain evidence="2">201800293</strain>
    </source>
</reference>
<evidence type="ECO:0000313" key="3">
    <source>
        <dbReference type="Proteomes" id="UP000297239"/>
    </source>
</evidence>
<dbReference type="EMBL" id="RQFF01000027">
    <property type="protein sequence ID" value="TGK70627.1"/>
    <property type="molecule type" value="Genomic_DNA"/>
</dbReference>
<accession>A0A6N4QCE4</accession>
<evidence type="ECO:0008006" key="4">
    <source>
        <dbReference type="Google" id="ProtNLM"/>
    </source>
</evidence>
<evidence type="ECO:0000256" key="1">
    <source>
        <dbReference type="SAM" id="Phobius"/>
    </source>
</evidence>
<dbReference type="RefSeq" id="WP_135633669.1">
    <property type="nucleotide sequence ID" value="NZ_JAMQQA010000004.1"/>
</dbReference>
<feature type="transmembrane region" description="Helical" evidence="1">
    <location>
        <begin position="21"/>
        <end position="38"/>
    </location>
</feature>
<protein>
    <recommendedName>
        <fullName evidence="4">Tetratricopeptide repeat protein</fullName>
    </recommendedName>
</protein>
<comment type="caution">
    <text evidence="2">The sequence shown here is derived from an EMBL/GenBank/DDBJ whole genome shotgun (WGS) entry which is preliminary data.</text>
</comment>
<name>A0A6N4QCE4_9LEPT</name>
<dbReference type="Proteomes" id="UP000297239">
    <property type="component" value="Unassembled WGS sequence"/>
</dbReference>
<organism evidence="2 3">
    <name type="scientific">Leptospira kanakyensis</name>
    <dbReference type="NCBI Taxonomy" id="2484968"/>
    <lineage>
        <taxon>Bacteria</taxon>
        <taxon>Pseudomonadati</taxon>
        <taxon>Spirochaetota</taxon>
        <taxon>Spirochaetia</taxon>
        <taxon>Leptospirales</taxon>
        <taxon>Leptospiraceae</taxon>
        <taxon>Leptospira</taxon>
    </lineage>
</organism>
<dbReference type="Gene3D" id="1.25.40.10">
    <property type="entry name" value="Tetratricopeptide repeat domain"/>
    <property type="match status" value="1"/>
</dbReference>
<gene>
    <name evidence="2" type="ORF">EHQ18_09255</name>
</gene>
<keyword evidence="1" id="KW-1133">Transmembrane helix</keyword>
<dbReference type="SUPFAM" id="SSF81901">
    <property type="entry name" value="HCP-like"/>
    <property type="match status" value="1"/>
</dbReference>
<feature type="transmembrane region" description="Helical" evidence="1">
    <location>
        <begin position="50"/>
        <end position="68"/>
    </location>
</feature>
<keyword evidence="3" id="KW-1185">Reference proteome</keyword>
<sequence>MIEIYTKEILDFIKDRWHRKSSLVLILSLISVILLKLFSEIKFDELSYKFYAVLLTAFLIVTFLWYQYRKIPKIPDGTIGILIGIQYDDFGDKKKVTSDFIEIIRSNFESKQRIYPFKIIELNNHHLEKIHQDTYIDYLFKKSNSRLILYGTTKTRLIRGKPTRILNLNSWVLHTLIPKELSESLSDEFSKIYPWNIEIPMEDEYTGFKLQSEYFNYTAKFLLATGSLITRDFDFSIHLFEEVKTWLDNDKNKNLFKLNLSKFLIPKLLEAYHNLASIYYNEWKKNPNTELINKFNKYVDKILSVYSYDYRALLLKAIFTFIVENNADKALTLLKKCRRVQNNGWKYSVAFLFAYKNDLDRAYSYYISAIKTPGENFPILDSETFIMMVLEKEPNNSSLYFALGILNYYAKEDYILAKDYFEKFLNLSQNNKFKTIVRNLLSNITKI</sequence>
<evidence type="ECO:0000313" key="2">
    <source>
        <dbReference type="EMBL" id="TGK70627.1"/>
    </source>
</evidence>